<dbReference type="InterPro" id="IPR055091">
    <property type="entry name" value="WelO5-like"/>
</dbReference>
<dbReference type="Pfam" id="PF22814">
    <property type="entry name" value="WelO5"/>
    <property type="match status" value="1"/>
</dbReference>
<dbReference type="RefSeq" id="WP_044619434.1">
    <property type="nucleotide sequence ID" value="NZ_CP007142.1"/>
</dbReference>
<dbReference type="Proteomes" id="UP000032266">
    <property type="component" value="Chromosome"/>
</dbReference>
<dbReference type="AlphaFoldDB" id="A0A0C5VWW6"/>
<name>A0A0C5VWW6_9GAMM</name>
<sequence>MNMITIPRTDWIDNGSSELSRTSISQLFEGDIPFIHLEEFATPDECEKLVLCAVKEGFSSYRGVEPIINRIGNTVFEYNSISRKEYFEKNQELVQIQNRIFEASFNPLTRFMNLLQSRLKKKVYIPKNSEEMSYYAGLIRRIEEGTLLHVDYAPGEQPEWEIATITGQLAWNLYLRISEEKSGKTHIFNRQWKSSDNSEKEGIYGYNRRVLRDAKEAVFSPSIGDIFIFNTRNFHYVEPAEGERVTFTSAIGQTRNDELILWS</sequence>
<organism evidence="1 2">
    <name type="scientific">Gynuella sunshinyii YC6258</name>
    <dbReference type="NCBI Taxonomy" id="1445510"/>
    <lineage>
        <taxon>Bacteria</taxon>
        <taxon>Pseudomonadati</taxon>
        <taxon>Pseudomonadota</taxon>
        <taxon>Gammaproteobacteria</taxon>
        <taxon>Oceanospirillales</taxon>
        <taxon>Saccharospirillaceae</taxon>
        <taxon>Gynuella</taxon>
    </lineage>
</organism>
<proteinExistence type="predicted"/>
<dbReference type="KEGG" id="gsn:YC6258_05750"/>
<evidence type="ECO:0000313" key="1">
    <source>
        <dbReference type="EMBL" id="AJQ97778.1"/>
    </source>
</evidence>
<dbReference type="OrthoDB" id="6532393at2"/>
<dbReference type="STRING" id="1445510.YC6258_05750"/>
<evidence type="ECO:0000313" key="2">
    <source>
        <dbReference type="Proteomes" id="UP000032266"/>
    </source>
</evidence>
<dbReference type="EMBL" id="CP007142">
    <property type="protein sequence ID" value="AJQ97778.1"/>
    <property type="molecule type" value="Genomic_DNA"/>
</dbReference>
<evidence type="ECO:0008006" key="3">
    <source>
        <dbReference type="Google" id="ProtNLM"/>
    </source>
</evidence>
<accession>A0A0C5VWW6</accession>
<protein>
    <recommendedName>
        <fullName evidence="3">Prolyl 4-hydroxylase alpha subunit Fe(2+) 2OG dioxygenase domain-containing protein</fullName>
    </recommendedName>
</protein>
<keyword evidence="2" id="KW-1185">Reference proteome</keyword>
<reference evidence="1 2" key="1">
    <citation type="submission" date="2014-01" db="EMBL/GenBank/DDBJ databases">
        <title>Full genme sequencing of cellulolytic bacterium Gynuella sunshinyii YC6258T gen. nov., sp. nov.</title>
        <authorList>
            <person name="Khan H."/>
            <person name="Chung E.J."/>
            <person name="Chung Y.R."/>
        </authorList>
    </citation>
    <scope>NUCLEOTIDE SEQUENCE [LARGE SCALE GENOMIC DNA]</scope>
    <source>
        <strain evidence="1 2">YC6258</strain>
    </source>
</reference>
<gene>
    <name evidence="1" type="ORF">YC6258_05750</name>
</gene>
<dbReference type="HOGENOM" id="CLU_072365_1_0_6"/>
<dbReference type="Gene3D" id="2.60.120.620">
    <property type="entry name" value="q2cbj1_9rhob like domain"/>
    <property type="match status" value="1"/>
</dbReference>